<accession>A0AAN7ZM18</accession>
<evidence type="ECO:0000313" key="1">
    <source>
        <dbReference type="EMBL" id="KAK5694608.1"/>
    </source>
</evidence>
<gene>
    <name evidence="1" type="ORF">LTR97_009198</name>
</gene>
<sequence length="189" mass="20808">MFSGALQHYDQSSLRNFETLPGSTITQTSYPPASTILVTETFVQDPSTLFIVSTAIQNQTIVESLYLTNTEPAVTLLSSYPITYTFSQSPPPASTVYETSFVTTTILSSYAIVQTLPASTEYQTSLVTTVLLSSYPVTYTTSLFGPTQFQTDYITETFSTSYPVTETLQQTLYQTSYATLTILSSYPIT</sequence>
<dbReference type="AlphaFoldDB" id="A0AAN7ZM18"/>
<comment type="caution">
    <text evidence="1">The sequence shown here is derived from an EMBL/GenBank/DDBJ whole genome shotgun (WGS) entry which is preliminary data.</text>
</comment>
<evidence type="ECO:0000313" key="2">
    <source>
        <dbReference type="Proteomes" id="UP001310594"/>
    </source>
</evidence>
<proteinExistence type="predicted"/>
<reference evidence="1" key="1">
    <citation type="submission" date="2023-08" db="EMBL/GenBank/DDBJ databases">
        <title>Black Yeasts Isolated from many extreme environments.</title>
        <authorList>
            <person name="Coleine C."/>
            <person name="Stajich J.E."/>
            <person name="Selbmann L."/>
        </authorList>
    </citation>
    <scope>NUCLEOTIDE SEQUENCE</scope>
    <source>
        <strain evidence="1">CCFEE 5810</strain>
    </source>
</reference>
<name>A0AAN7ZM18_9PEZI</name>
<dbReference type="Proteomes" id="UP001310594">
    <property type="component" value="Unassembled WGS sequence"/>
</dbReference>
<dbReference type="EMBL" id="JAVRQU010000015">
    <property type="protein sequence ID" value="KAK5694608.1"/>
    <property type="molecule type" value="Genomic_DNA"/>
</dbReference>
<organism evidence="1 2">
    <name type="scientific">Elasticomyces elasticus</name>
    <dbReference type="NCBI Taxonomy" id="574655"/>
    <lineage>
        <taxon>Eukaryota</taxon>
        <taxon>Fungi</taxon>
        <taxon>Dikarya</taxon>
        <taxon>Ascomycota</taxon>
        <taxon>Pezizomycotina</taxon>
        <taxon>Dothideomycetes</taxon>
        <taxon>Dothideomycetidae</taxon>
        <taxon>Mycosphaerellales</taxon>
        <taxon>Teratosphaeriaceae</taxon>
        <taxon>Elasticomyces</taxon>
    </lineage>
</organism>
<protein>
    <submittedName>
        <fullName evidence="1">Uncharacterized protein</fullName>
    </submittedName>
</protein>